<dbReference type="AlphaFoldDB" id="A0ABD2Z5L3"/>
<evidence type="ECO:0000256" key="2">
    <source>
        <dbReference type="ARBA" id="ARBA00022692"/>
    </source>
</evidence>
<organism evidence="13 14">
    <name type="scientific">Cinchona calisaya</name>
    <dbReference type="NCBI Taxonomy" id="153742"/>
    <lineage>
        <taxon>Eukaryota</taxon>
        <taxon>Viridiplantae</taxon>
        <taxon>Streptophyta</taxon>
        <taxon>Embryophyta</taxon>
        <taxon>Tracheophyta</taxon>
        <taxon>Spermatophyta</taxon>
        <taxon>Magnoliopsida</taxon>
        <taxon>eudicotyledons</taxon>
        <taxon>Gunneridae</taxon>
        <taxon>Pentapetalae</taxon>
        <taxon>asterids</taxon>
        <taxon>lamiids</taxon>
        <taxon>Gentianales</taxon>
        <taxon>Rubiaceae</taxon>
        <taxon>Cinchonoideae</taxon>
        <taxon>Cinchoneae</taxon>
        <taxon>Cinchona</taxon>
    </lineage>
</organism>
<name>A0ABD2Z5L3_9GENT</name>
<keyword evidence="4 9" id="KW-1133">Transmembrane helix</keyword>
<keyword evidence="8" id="KW-0067">ATP-binding</keyword>
<dbReference type="PROSITE" id="PS50948">
    <property type="entry name" value="PAN"/>
    <property type="match status" value="1"/>
</dbReference>
<gene>
    <name evidence="13" type="ORF">ACH5RR_027135</name>
</gene>
<dbReference type="PROSITE" id="PS00107">
    <property type="entry name" value="PROTEIN_KINASE_ATP"/>
    <property type="match status" value="1"/>
</dbReference>
<dbReference type="PROSITE" id="PS50927">
    <property type="entry name" value="BULB_LECTIN"/>
    <property type="match status" value="1"/>
</dbReference>
<evidence type="ECO:0000256" key="8">
    <source>
        <dbReference type="PROSITE-ProRule" id="PRU10141"/>
    </source>
</evidence>
<evidence type="ECO:0000256" key="3">
    <source>
        <dbReference type="ARBA" id="ARBA00022729"/>
    </source>
</evidence>
<keyword evidence="7" id="KW-0325">Glycoprotein</keyword>
<accession>A0ABD2Z5L3</accession>
<keyword evidence="3 10" id="KW-0732">Signal</keyword>
<evidence type="ECO:0000256" key="1">
    <source>
        <dbReference type="ARBA" id="ARBA00004167"/>
    </source>
</evidence>
<evidence type="ECO:0000256" key="7">
    <source>
        <dbReference type="ARBA" id="ARBA00023180"/>
    </source>
</evidence>
<protein>
    <recommendedName>
        <fullName evidence="15">Bulb-type lectin domain-containing protein</fullName>
    </recommendedName>
</protein>
<sequence length="527" mass="59688">MLDGLLSLFFFLSSAFPFPGAYASFNRLIKGSSLSVENQEDVLISPNGLFVAGFHSVGINAYSFAIWFTGKRINRTTAWMANRYHPVNGKHSQLTLDKDGNLILTDANQFISWETNTASASFVQLLLQNNGNLVLTEKDSDNVLWRSFDFPTVTLLPEQPLTRYTRLTSSRSQSNHSSGFYKLFFDDDNVLRLVFDGPETSSIYWLDPWLLSYQARRPRYNDSRVAADDYGPGILRRLTIDFDGNLRLYSLDNNRGRWIASWQDMIRSCRIHGACGPNSLCSHNPDNGRMCSCLQGHRMKNQTDWSYGCKPEYTLPCNSSEVTFIELLHADFYGYNINILRNCSLEKCEKICKESCKCKGFQYRYNAGQGVYDCYPKTALCNGYISPTYTGMLHLKHPKAFVLPTNQAAERFSLNCSSTNALLLNRTYHIRGDSDAVRLLLWLVSALGVVEMICILSVWLFLHTSRKASDKQHYMHLSTGFRKLATKGFHEEIGRGSGGIIHKGVLSDQRVAAIKLLNEANQMKQNS</sequence>
<dbReference type="Proteomes" id="UP001630127">
    <property type="component" value="Unassembled WGS sequence"/>
</dbReference>
<dbReference type="GO" id="GO:0016020">
    <property type="term" value="C:membrane"/>
    <property type="evidence" value="ECO:0007669"/>
    <property type="project" value="UniProtKB-SubCell"/>
</dbReference>
<feature type="chain" id="PRO_5044824191" description="Bulb-type lectin domain-containing protein" evidence="10">
    <location>
        <begin position="24"/>
        <end position="527"/>
    </location>
</feature>
<proteinExistence type="predicted"/>
<comment type="subcellular location">
    <subcellularLocation>
        <location evidence="1">Membrane</location>
        <topology evidence="1">Single-pass membrane protein</topology>
    </subcellularLocation>
</comment>
<evidence type="ECO:0000256" key="5">
    <source>
        <dbReference type="ARBA" id="ARBA00023136"/>
    </source>
</evidence>
<evidence type="ECO:0000259" key="12">
    <source>
        <dbReference type="PROSITE" id="PS50948"/>
    </source>
</evidence>
<feature type="binding site" evidence="8">
    <location>
        <position position="515"/>
    </location>
    <ligand>
        <name>ATP</name>
        <dbReference type="ChEBI" id="CHEBI:30616"/>
    </ligand>
</feature>
<evidence type="ECO:0000256" key="4">
    <source>
        <dbReference type="ARBA" id="ARBA00022989"/>
    </source>
</evidence>
<keyword evidence="2 9" id="KW-0812">Transmembrane</keyword>
<dbReference type="SUPFAM" id="SSF51110">
    <property type="entry name" value="alpha-D-mannose-specific plant lectins"/>
    <property type="match status" value="1"/>
</dbReference>
<evidence type="ECO:0000256" key="6">
    <source>
        <dbReference type="ARBA" id="ARBA00023157"/>
    </source>
</evidence>
<feature type="signal peptide" evidence="10">
    <location>
        <begin position="1"/>
        <end position="23"/>
    </location>
</feature>
<feature type="domain" description="Bulb-type lectin" evidence="11">
    <location>
        <begin position="19"/>
        <end position="148"/>
    </location>
</feature>
<keyword evidence="14" id="KW-1185">Reference proteome</keyword>
<dbReference type="PANTHER" id="PTHR47974:SF3">
    <property type="entry name" value="RECEPTOR-LIKE SERINE_THREONINE-PROTEIN KINASE"/>
    <property type="match status" value="1"/>
</dbReference>
<evidence type="ECO:0000313" key="14">
    <source>
        <dbReference type="Proteomes" id="UP001630127"/>
    </source>
</evidence>
<dbReference type="CDD" id="cd00028">
    <property type="entry name" value="B_lectin"/>
    <property type="match status" value="1"/>
</dbReference>
<dbReference type="Gene3D" id="2.90.10.10">
    <property type="entry name" value="Bulb-type lectin domain"/>
    <property type="match status" value="1"/>
</dbReference>
<evidence type="ECO:0000256" key="9">
    <source>
        <dbReference type="SAM" id="Phobius"/>
    </source>
</evidence>
<dbReference type="SMART" id="SM00108">
    <property type="entry name" value="B_lectin"/>
    <property type="match status" value="1"/>
</dbReference>
<dbReference type="Pfam" id="PF01453">
    <property type="entry name" value="B_lectin"/>
    <property type="match status" value="1"/>
</dbReference>
<evidence type="ECO:0000259" key="11">
    <source>
        <dbReference type="PROSITE" id="PS50927"/>
    </source>
</evidence>
<evidence type="ECO:0008006" key="15">
    <source>
        <dbReference type="Google" id="ProtNLM"/>
    </source>
</evidence>
<dbReference type="Pfam" id="PF00954">
    <property type="entry name" value="S_locus_glycop"/>
    <property type="match status" value="1"/>
</dbReference>
<evidence type="ECO:0000313" key="13">
    <source>
        <dbReference type="EMBL" id="KAL3514418.1"/>
    </source>
</evidence>
<keyword evidence="5 9" id="KW-0472">Membrane</keyword>
<reference evidence="13 14" key="1">
    <citation type="submission" date="2024-11" db="EMBL/GenBank/DDBJ databases">
        <title>A near-complete genome assembly of Cinchona calisaya.</title>
        <authorList>
            <person name="Lian D.C."/>
            <person name="Zhao X.W."/>
            <person name="Wei L."/>
        </authorList>
    </citation>
    <scope>NUCLEOTIDE SEQUENCE [LARGE SCALE GENOMIC DNA]</scope>
    <source>
        <tissue evidence="13">Nenye</tissue>
    </source>
</reference>
<feature type="domain" description="Apple" evidence="12">
    <location>
        <begin position="317"/>
        <end position="416"/>
    </location>
</feature>
<dbReference type="GO" id="GO:0005524">
    <property type="term" value="F:ATP binding"/>
    <property type="evidence" value="ECO:0007669"/>
    <property type="project" value="UniProtKB-UniRule"/>
</dbReference>
<keyword evidence="6" id="KW-1015">Disulfide bond</keyword>
<comment type="caution">
    <text evidence="13">The sequence shown here is derived from an EMBL/GenBank/DDBJ whole genome shotgun (WGS) entry which is preliminary data.</text>
</comment>
<dbReference type="InterPro" id="IPR017441">
    <property type="entry name" value="Protein_kinase_ATP_BS"/>
</dbReference>
<feature type="transmembrane region" description="Helical" evidence="9">
    <location>
        <begin position="439"/>
        <end position="462"/>
    </location>
</feature>
<dbReference type="InterPro" id="IPR003609">
    <property type="entry name" value="Pan_app"/>
</dbReference>
<evidence type="ECO:0000256" key="10">
    <source>
        <dbReference type="SAM" id="SignalP"/>
    </source>
</evidence>
<dbReference type="InterPro" id="IPR000858">
    <property type="entry name" value="S_locus_glycoprot_dom"/>
</dbReference>
<keyword evidence="8" id="KW-0547">Nucleotide-binding</keyword>
<dbReference type="EMBL" id="JBJUIK010000011">
    <property type="protein sequence ID" value="KAL3514418.1"/>
    <property type="molecule type" value="Genomic_DNA"/>
</dbReference>
<dbReference type="PANTHER" id="PTHR47974">
    <property type="entry name" value="OS07G0415500 PROTEIN"/>
    <property type="match status" value="1"/>
</dbReference>
<dbReference type="InterPro" id="IPR001480">
    <property type="entry name" value="Bulb-type_lectin_dom"/>
</dbReference>
<dbReference type="InterPro" id="IPR036426">
    <property type="entry name" value="Bulb-type_lectin_dom_sf"/>
</dbReference>